<name>A0A0F9KPP6_9ZZZZ</name>
<organism evidence="1">
    <name type="scientific">marine sediment metagenome</name>
    <dbReference type="NCBI Taxonomy" id="412755"/>
    <lineage>
        <taxon>unclassified sequences</taxon>
        <taxon>metagenomes</taxon>
        <taxon>ecological metagenomes</taxon>
    </lineage>
</organism>
<gene>
    <name evidence="1" type="ORF">LCGC14_1676680</name>
</gene>
<evidence type="ECO:0000313" key="1">
    <source>
        <dbReference type="EMBL" id="KKM17345.1"/>
    </source>
</evidence>
<accession>A0A0F9KPP6</accession>
<dbReference type="EMBL" id="LAZR01014473">
    <property type="protein sequence ID" value="KKM17345.1"/>
    <property type="molecule type" value="Genomic_DNA"/>
</dbReference>
<comment type="caution">
    <text evidence="1">The sequence shown here is derived from an EMBL/GenBank/DDBJ whole genome shotgun (WGS) entry which is preliminary data.</text>
</comment>
<reference evidence="1" key="1">
    <citation type="journal article" date="2015" name="Nature">
        <title>Complex archaea that bridge the gap between prokaryotes and eukaryotes.</title>
        <authorList>
            <person name="Spang A."/>
            <person name="Saw J.H."/>
            <person name="Jorgensen S.L."/>
            <person name="Zaremba-Niedzwiedzka K."/>
            <person name="Martijn J."/>
            <person name="Lind A.E."/>
            <person name="van Eijk R."/>
            <person name="Schleper C."/>
            <person name="Guy L."/>
            <person name="Ettema T.J."/>
        </authorList>
    </citation>
    <scope>NUCLEOTIDE SEQUENCE</scope>
</reference>
<dbReference type="AlphaFoldDB" id="A0A0F9KPP6"/>
<proteinExistence type="predicted"/>
<protein>
    <submittedName>
        <fullName evidence="1">Uncharacterized protein</fullName>
    </submittedName>
</protein>
<sequence length="89" mass="9683">MKNLADKKVKTLKPHRCHGCSDIIPTGTTVRYTANVDGGRVAGAYWCDRCDAFMDTLPAYDLEDGITEGEFKHMDGYPLASTKATGVGQ</sequence>